<feature type="domain" description="C2" evidence="2">
    <location>
        <begin position="14"/>
        <end position="68"/>
    </location>
</feature>
<evidence type="ECO:0000313" key="3">
    <source>
        <dbReference type="EMBL" id="KAF2296234.1"/>
    </source>
</evidence>
<reference evidence="3 4" key="1">
    <citation type="journal article" date="2020" name="Mol. Plant">
        <title>The Chromosome-Based Rubber Tree Genome Provides New Insights into Spurge Genome Evolution and Rubber Biosynthesis.</title>
        <authorList>
            <person name="Liu J."/>
            <person name="Shi C."/>
            <person name="Shi C.C."/>
            <person name="Li W."/>
            <person name="Zhang Q.J."/>
            <person name="Zhang Y."/>
            <person name="Li K."/>
            <person name="Lu H.F."/>
            <person name="Shi C."/>
            <person name="Zhu S.T."/>
            <person name="Xiao Z.Y."/>
            <person name="Nan H."/>
            <person name="Yue Y."/>
            <person name="Zhu X.G."/>
            <person name="Wu Y."/>
            <person name="Hong X.N."/>
            <person name="Fan G.Y."/>
            <person name="Tong Y."/>
            <person name="Zhang D."/>
            <person name="Mao C.L."/>
            <person name="Liu Y.L."/>
            <person name="Hao S.J."/>
            <person name="Liu W.Q."/>
            <person name="Lv M.Q."/>
            <person name="Zhang H.B."/>
            <person name="Liu Y."/>
            <person name="Hu-Tang G.R."/>
            <person name="Wang J.P."/>
            <person name="Wang J.H."/>
            <person name="Sun Y.H."/>
            <person name="Ni S.B."/>
            <person name="Chen W.B."/>
            <person name="Zhang X.C."/>
            <person name="Jiao Y.N."/>
            <person name="Eichler E.E."/>
            <person name="Li G.H."/>
            <person name="Liu X."/>
            <person name="Gao L.Z."/>
        </authorList>
    </citation>
    <scope>NUCLEOTIDE SEQUENCE [LARGE SCALE GENOMIC DNA]</scope>
    <source>
        <strain evidence="4">cv. GT1</strain>
        <tissue evidence="3">Leaf</tissue>
    </source>
</reference>
<dbReference type="InterPro" id="IPR000008">
    <property type="entry name" value="C2_dom"/>
</dbReference>
<dbReference type="Pfam" id="PF00168">
    <property type="entry name" value="C2"/>
    <property type="match status" value="1"/>
</dbReference>
<name>A0A6A6L5G2_HEVBR</name>
<dbReference type="PANTHER" id="PTHR32246">
    <property type="entry name" value="INGRESSION PROTEIN FIC1"/>
    <property type="match status" value="1"/>
</dbReference>
<evidence type="ECO:0000259" key="2">
    <source>
        <dbReference type="Pfam" id="PF00168"/>
    </source>
</evidence>
<sequence>MASSRPPPPKSLDLELTIVSAKHLKNVNWKNGDLKAYAVFWVDPDRRLSTKSDDSGSTRPVWNERFTSLFFSLPRILISPSRSSTPNPAKPQTPRRHPPSPPRPIFDRTGSYGGPSAPVEYSLYDQRQKGGGKMGFGTGLAVGAVAGALGGLALEEGLKYEEEKIAERVENDLTGRDDYSDYRADY</sequence>
<keyword evidence="4" id="KW-1185">Reference proteome</keyword>
<comment type="caution">
    <text evidence="3">The sequence shown here is derived from an EMBL/GenBank/DDBJ whole genome shotgun (WGS) entry which is preliminary data.</text>
</comment>
<dbReference type="Gene3D" id="2.60.40.150">
    <property type="entry name" value="C2 domain"/>
    <property type="match status" value="1"/>
</dbReference>
<evidence type="ECO:0000313" key="4">
    <source>
        <dbReference type="Proteomes" id="UP000467840"/>
    </source>
</evidence>
<dbReference type="InterPro" id="IPR035892">
    <property type="entry name" value="C2_domain_sf"/>
</dbReference>
<accession>A0A6A6L5G2</accession>
<proteinExistence type="predicted"/>
<dbReference type="AlphaFoldDB" id="A0A6A6L5G2"/>
<evidence type="ECO:0000256" key="1">
    <source>
        <dbReference type="SAM" id="MobiDB-lite"/>
    </source>
</evidence>
<dbReference type="Proteomes" id="UP000467840">
    <property type="component" value="Chromosome 7"/>
</dbReference>
<dbReference type="PANTHER" id="PTHR32246:SF68">
    <property type="entry name" value="OS01G0853800 PROTEIN"/>
    <property type="match status" value="1"/>
</dbReference>
<dbReference type="SUPFAM" id="SSF49562">
    <property type="entry name" value="C2 domain (Calcium/lipid-binding domain, CaLB)"/>
    <property type="match status" value="1"/>
</dbReference>
<dbReference type="EMBL" id="JAAGAX010000013">
    <property type="protein sequence ID" value="KAF2296234.1"/>
    <property type="molecule type" value="Genomic_DNA"/>
</dbReference>
<protein>
    <recommendedName>
        <fullName evidence="2">C2 domain-containing protein</fullName>
    </recommendedName>
</protein>
<feature type="region of interest" description="Disordered" evidence="1">
    <location>
        <begin position="79"/>
        <end position="111"/>
    </location>
</feature>
<gene>
    <name evidence="3" type="ORF">GH714_036969</name>
</gene>
<organism evidence="3 4">
    <name type="scientific">Hevea brasiliensis</name>
    <name type="common">Para rubber tree</name>
    <name type="synonym">Siphonia brasiliensis</name>
    <dbReference type="NCBI Taxonomy" id="3981"/>
    <lineage>
        <taxon>Eukaryota</taxon>
        <taxon>Viridiplantae</taxon>
        <taxon>Streptophyta</taxon>
        <taxon>Embryophyta</taxon>
        <taxon>Tracheophyta</taxon>
        <taxon>Spermatophyta</taxon>
        <taxon>Magnoliopsida</taxon>
        <taxon>eudicotyledons</taxon>
        <taxon>Gunneridae</taxon>
        <taxon>Pentapetalae</taxon>
        <taxon>rosids</taxon>
        <taxon>fabids</taxon>
        <taxon>Malpighiales</taxon>
        <taxon>Euphorbiaceae</taxon>
        <taxon>Crotonoideae</taxon>
        <taxon>Micrandreae</taxon>
        <taxon>Hevea</taxon>
    </lineage>
</organism>